<dbReference type="InParanoid" id="L9LAX7"/>
<sequence length="108" mass="11363">MAAVTASQPGKLPQGEASPGGGADCKPPCQMGPSANPAGPADLAAHPEQWPGRPGRHVSRRMDTCSHWLALSCHERYHCPGAGPELSGCYDAVSDTKGQWRRRLCTDG</sequence>
<evidence type="ECO:0000256" key="1">
    <source>
        <dbReference type="SAM" id="MobiDB-lite"/>
    </source>
</evidence>
<evidence type="ECO:0000313" key="3">
    <source>
        <dbReference type="Proteomes" id="UP000011518"/>
    </source>
</evidence>
<gene>
    <name evidence="2" type="ORF">TREES_T100008360</name>
</gene>
<dbReference type="AlphaFoldDB" id="L9LAX7"/>
<protein>
    <submittedName>
        <fullName evidence="2">Uncharacterized protein</fullName>
    </submittedName>
</protein>
<dbReference type="Proteomes" id="UP000011518">
    <property type="component" value="Unassembled WGS sequence"/>
</dbReference>
<feature type="region of interest" description="Disordered" evidence="1">
    <location>
        <begin position="1"/>
        <end position="59"/>
    </location>
</feature>
<accession>L9LAX7</accession>
<proteinExistence type="predicted"/>
<organism evidence="2 3">
    <name type="scientific">Tupaia chinensis</name>
    <name type="common">Chinese tree shrew</name>
    <name type="synonym">Tupaia belangeri chinensis</name>
    <dbReference type="NCBI Taxonomy" id="246437"/>
    <lineage>
        <taxon>Eukaryota</taxon>
        <taxon>Metazoa</taxon>
        <taxon>Chordata</taxon>
        <taxon>Craniata</taxon>
        <taxon>Vertebrata</taxon>
        <taxon>Euteleostomi</taxon>
        <taxon>Mammalia</taxon>
        <taxon>Eutheria</taxon>
        <taxon>Euarchontoglires</taxon>
        <taxon>Scandentia</taxon>
        <taxon>Tupaiidae</taxon>
        <taxon>Tupaia</taxon>
    </lineage>
</organism>
<name>L9LAX7_TUPCH</name>
<dbReference type="EMBL" id="KB320434">
    <property type="protein sequence ID" value="ELW72245.1"/>
    <property type="molecule type" value="Genomic_DNA"/>
</dbReference>
<reference evidence="3" key="1">
    <citation type="submission" date="2012-07" db="EMBL/GenBank/DDBJ databases">
        <title>Genome of the Chinese tree shrew, a rising model animal genetically related to primates.</title>
        <authorList>
            <person name="Zhang G."/>
            <person name="Fan Y."/>
            <person name="Yao Y."/>
            <person name="Huang Z."/>
        </authorList>
    </citation>
    <scope>NUCLEOTIDE SEQUENCE [LARGE SCALE GENOMIC DNA]</scope>
</reference>
<keyword evidence="3" id="KW-1185">Reference proteome</keyword>
<evidence type="ECO:0000313" key="2">
    <source>
        <dbReference type="EMBL" id="ELW72245.1"/>
    </source>
</evidence>
<reference evidence="3" key="2">
    <citation type="journal article" date="2013" name="Nat. Commun.">
        <title>Genome of the Chinese tree shrew.</title>
        <authorList>
            <person name="Fan Y."/>
            <person name="Huang Z.Y."/>
            <person name="Cao C.C."/>
            <person name="Chen C.S."/>
            <person name="Chen Y.X."/>
            <person name="Fan D.D."/>
            <person name="He J."/>
            <person name="Hou H.L."/>
            <person name="Hu L."/>
            <person name="Hu X.T."/>
            <person name="Jiang X.T."/>
            <person name="Lai R."/>
            <person name="Lang Y.S."/>
            <person name="Liang B."/>
            <person name="Liao S.G."/>
            <person name="Mu D."/>
            <person name="Ma Y.Y."/>
            <person name="Niu Y.Y."/>
            <person name="Sun X.Q."/>
            <person name="Xia J.Q."/>
            <person name="Xiao J."/>
            <person name="Xiong Z.Q."/>
            <person name="Xu L."/>
            <person name="Yang L."/>
            <person name="Zhang Y."/>
            <person name="Zhao W."/>
            <person name="Zhao X.D."/>
            <person name="Zheng Y.T."/>
            <person name="Zhou J.M."/>
            <person name="Zhu Y.B."/>
            <person name="Zhang G.J."/>
            <person name="Wang J."/>
            <person name="Yao Y.G."/>
        </authorList>
    </citation>
    <scope>NUCLEOTIDE SEQUENCE [LARGE SCALE GENOMIC DNA]</scope>
</reference>